<dbReference type="PANTHER" id="PTHR22722">
    <property type="entry name" value="LOW-DENSITY LIPOPROTEIN RECEPTOR-RELATED PROTEIN 2-RELATED"/>
    <property type="match status" value="1"/>
</dbReference>
<reference evidence="12" key="2">
    <citation type="submission" date="2023-04" db="EMBL/GenBank/DDBJ databases">
        <authorList>
            <person name="Bu L."/>
            <person name="Lu L."/>
            <person name="Laidemitt M.R."/>
            <person name="Zhang S.M."/>
            <person name="Mutuku M."/>
            <person name="Mkoji G."/>
            <person name="Steinauer M."/>
            <person name="Loker E.S."/>
        </authorList>
    </citation>
    <scope>NUCLEOTIDE SEQUENCE</scope>
    <source>
        <strain evidence="12">KasaAsao</strain>
        <tissue evidence="12">Whole Snail</tissue>
    </source>
</reference>
<evidence type="ECO:0000256" key="7">
    <source>
        <dbReference type="ARBA" id="ARBA00023157"/>
    </source>
</evidence>
<dbReference type="GO" id="GO:0016324">
    <property type="term" value="C:apical plasma membrane"/>
    <property type="evidence" value="ECO:0007669"/>
    <property type="project" value="TreeGrafter"/>
</dbReference>
<feature type="disulfide bond" evidence="10">
    <location>
        <begin position="106"/>
        <end position="118"/>
    </location>
</feature>
<feature type="disulfide bond" evidence="10">
    <location>
        <begin position="113"/>
        <end position="131"/>
    </location>
</feature>
<comment type="subcellular location">
    <subcellularLocation>
        <location evidence="1">Membrane</location>
        <topology evidence="1">Single-pass membrane protein</topology>
    </subcellularLocation>
</comment>
<evidence type="ECO:0000256" key="9">
    <source>
        <dbReference type="ARBA" id="ARBA00023180"/>
    </source>
</evidence>
<sequence>MYLVKNKMGNLCHMVIISFAIIHWRIQGESWQEQSVEKRASSKKKSKNLNKDHVLGDSSLFTGHIQQHRIMFHCTSVVLSVIAILATGIAGNKYLPKPFHKKQVACGADEFKCNNNACIGADRVCDTHRDCSTGEDEVGCPTDCSGPHQFKCDGTKCFGVVDRCDGFYDCHDYTDEADCAGFECTSGRVRCETSHACILESWKCDGDVDCEDQSDEKGCVTGSCSATQFLCADASKCIPKDYLCDGDNDCKTDHSDEIGCSCTATQFKCPTGPCIPQTYICDRDNDCGDMSDEQNCPDQPANVCRDVLTYEDCHRMNQTTHPVCLIQADGNKFCRKYCGFCH</sequence>
<dbReference type="InterPro" id="IPR051221">
    <property type="entry name" value="LDLR-related"/>
</dbReference>
<feature type="transmembrane region" description="Helical" evidence="11">
    <location>
        <begin position="70"/>
        <end position="91"/>
    </location>
</feature>
<gene>
    <name evidence="12" type="ORF">Bpfe_025511</name>
</gene>
<feature type="disulfide bond" evidence="10">
    <location>
        <begin position="125"/>
        <end position="140"/>
    </location>
</feature>
<evidence type="ECO:0000256" key="8">
    <source>
        <dbReference type="ARBA" id="ARBA00023170"/>
    </source>
</evidence>
<organism evidence="12 13">
    <name type="scientific">Biomphalaria pfeifferi</name>
    <name type="common">Bloodfluke planorb</name>
    <name type="synonym">Freshwater snail</name>
    <dbReference type="NCBI Taxonomy" id="112525"/>
    <lineage>
        <taxon>Eukaryota</taxon>
        <taxon>Metazoa</taxon>
        <taxon>Spiralia</taxon>
        <taxon>Lophotrochozoa</taxon>
        <taxon>Mollusca</taxon>
        <taxon>Gastropoda</taxon>
        <taxon>Heterobranchia</taxon>
        <taxon>Euthyneura</taxon>
        <taxon>Panpulmonata</taxon>
        <taxon>Hygrophila</taxon>
        <taxon>Lymnaeoidea</taxon>
        <taxon>Planorbidae</taxon>
        <taxon>Biomphalaria</taxon>
    </lineage>
</organism>
<evidence type="ECO:0000256" key="4">
    <source>
        <dbReference type="ARBA" id="ARBA00022737"/>
    </source>
</evidence>
<dbReference type="AlphaFoldDB" id="A0AAD8EYD4"/>
<dbReference type="InterPro" id="IPR036055">
    <property type="entry name" value="LDL_receptor-like_sf"/>
</dbReference>
<name>A0AAD8EYD4_BIOPF</name>
<dbReference type="PROSITE" id="PS01209">
    <property type="entry name" value="LDLRA_1"/>
    <property type="match status" value="2"/>
</dbReference>
<dbReference type="SUPFAM" id="SSF57424">
    <property type="entry name" value="LDL receptor-like module"/>
    <property type="match status" value="5"/>
</dbReference>
<reference evidence="12" key="1">
    <citation type="journal article" date="2023" name="PLoS Negl. Trop. Dis.">
        <title>A genome sequence for Biomphalaria pfeifferi, the major vector snail for the human-infecting parasite Schistosoma mansoni.</title>
        <authorList>
            <person name="Bu L."/>
            <person name="Lu L."/>
            <person name="Laidemitt M.R."/>
            <person name="Zhang S.M."/>
            <person name="Mutuku M."/>
            <person name="Mkoji G."/>
            <person name="Steinauer M."/>
            <person name="Loker E.S."/>
        </authorList>
    </citation>
    <scope>NUCLEOTIDE SEQUENCE</scope>
    <source>
        <strain evidence="12">KasaAsao</strain>
    </source>
</reference>
<evidence type="ECO:0000256" key="2">
    <source>
        <dbReference type="ARBA" id="ARBA00022692"/>
    </source>
</evidence>
<dbReference type="SMART" id="SM00192">
    <property type="entry name" value="LDLa"/>
    <property type="match status" value="5"/>
</dbReference>
<dbReference type="GO" id="GO:0042562">
    <property type="term" value="F:hormone binding"/>
    <property type="evidence" value="ECO:0007669"/>
    <property type="project" value="TreeGrafter"/>
</dbReference>
<dbReference type="GO" id="GO:0043235">
    <property type="term" value="C:receptor complex"/>
    <property type="evidence" value="ECO:0007669"/>
    <property type="project" value="TreeGrafter"/>
</dbReference>
<evidence type="ECO:0000313" key="12">
    <source>
        <dbReference type="EMBL" id="KAK0045032.1"/>
    </source>
</evidence>
<dbReference type="InterPro" id="IPR023415">
    <property type="entry name" value="LDLR_class-A_CS"/>
</dbReference>
<keyword evidence="8 12" id="KW-0675">Receptor</keyword>
<comment type="caution">
    <text evidence="10">Lacks conserved residue(s) required for the propagation of feature annotation.</text>
</comment>
<dbReference type="PRINTS" id="PR00261">
    <property type="entry name" value="LDLRECEPTOR"/>
</dbReference>
<dbReference type="Pfam" id="PF00057">
    <property type="entry name" value="Ldl_recept_a"/>
    <property type="match status" value="5"/>
</dbReference>
<keyword evidence="4" id="KW-0677">Repeat</keyword>
<evidence type="ECO:0000256" key="10">
    <source>
        <dbReference type="PROSITE-ProRule" id="PRU00124"/>
    </source>
</evidence>
<keyword evidence="7 10" id="KW-1015">Disulfide bond</keyword>
<comment type="caution">
    <text evidence="12">The sequence shown here is derived from an EMBL/GenBank/DDBJ whole genome shotgun (WGS) entry which is preliminary data.</text>
</comment>
<feature type="disulfide bond" evidence="10">
    <location>
        <begin position="281"/>
        <end position="296"/>
    </location>
</feature>
<keyword evidence="5 11" id="KW-1133">Transmembrane helix</keyword>
<dbReference type="PROSITE" id="PS50068">
    <property type="entry name" value="LDLRA_2"/>
    <property type="match status" value="5"/>
</dbReference>
<keyword evidence="13" id="KW-1185">Reference proteome</keyword>
<proteinExistence type="predicted"/>
<dbReference type="GO" id="GO:0006898">
    <property type="term" value="P:receptor-mediated endocytosis"/>
    <property type="evidence" value="ECO:0007669"/>
    <property type="project" value="TreeGrafter"/>
</dbReference>
<accession>A0AAD8EYD4</accession>
<dbReference type="InterPro" id="IPR002172">
    <property type="entry name" value="LDrepeatLR_classA_rpt"/>
</dbReference>
<feature type="disulfide bond" evidence="10">
    <location>
        <begin position="204"/>
        <end position="219"/>
    </location>
</feature>
<dbReference type="Proteomes" id="UP001233172">
    <property type="component" value="Unassembled WGS sequence"/>
</dbReference>
<feature type="disulfide bond" evidence="10">
    <location>
        <begin position="262"/>
        <end position="274"/>
    </location>
</feature>
<evidence type="ECO:0000313" key="13">
    <source>
        <dbReference type="Proteomes" id="UP001233172"/>
    </source>
</evidence>
<dbReference type="Gene3D" id="4.10.400.10">
    <property type="entry name" value="Low-density Lipoprotein Receptor"/>
    <property type="match status" value="5"/>
</dbReference>
<dbReference type="CDD" id="cd00112">
    <property type="entry name" value="LDLa"/>
    <property type="match status" value="5"/>
</dbReference>
<keyword evidence="6 11" id="KW-0472">Membrane</keyword>
<dbReference type="EMBL" id="JASAOG010000187">
    <property type="protein sequence ID" value="KAK0045032.1"/>
    <property type="molecule type" value="Genomic_DNA"/>
</dbReference>
<feature type="disulfide bond" evidence="10">
    <location>
        <begin position="152"/>
        <end position="170"/>
    </location>
</feature>
<protein>
    <submittedName>
        <fullName evidence="12">Sortilin-related receptor</fullName>
    </submittedName>
</protein>
<keyword evidence="3" id="KW-0732">Signal</keyword>
<evidence type="ECO:0000256" key="11">
    <source>
        <dbReference type="SAM" id="Phobius"/>
    </source>
</evidence>
<evidence type="ECO:0000256" key="6">
    <source>
        <dbReference type="ARBA" id="ARBA00023136"/>
    </source>
</evidence>
<evidence type="ECO:0000256" key="3">
    <source>
        <dbReference type="ARBA" id="ARBA00022729"/>
    </source>
</evidence>
<keyword evidence="9" id="KW-0325">Glycoprotein</keyword>
<keyword evidence="2 11" id="KW-0812">Transmembrane</keyword>
<evidence type="ECO:0000256" key="5">
    <source>
        <dbReference type="ARBA" id="ARBA00022989"/>
    </source>
</evidence>
<evidence type="ECO:0000256" key="1">
    <source>
        <dbReference type="ARBA" id="ARBA00004167"/>
    </source>
</evidence>
<feature type="disulfide bond" evidence="10">
    <location>
        <begin position="269"/>
        <end position="287"/>
    </location>
</feature>
<dbReference type="FunFam" id="4.10.400.10:FF:000034">
    <property type="entry name" value="Low-density lipoprotein receptor-related protein 2"/>
    <property type="match status" value="1"/>
</dbReference>
<feature type="disulfide bond" evidence="10">
    <location>
        <begin position="164"/>
        <end position="179"/>
    </location>
</feature>
<dbReference type="PANTHER" id="PTHR22722:SF14">
    <property type="entry name" value="MEGALIN, ISOFORM A"/>
    <property type="match status" value="1"/>
</dbReference>